<dbReference type="AlphaFoldDB" id="A0A2G1W6Y8"/>
<dbReference type="Pfam" id="PF13676">
    <property type="entry name" value="TIR_2"/>
    <property type="match status" value="1"/>
</dbReference>
<dbReference type="Gene3D" id="3.40.50.10140">
    <property type="entry name" value="Toll/interleukin-1 receptor homology (TIR) domain"/>
    <property type="match status" value="1"/>
</dbReference>
<dbReference type="EMBL" id="NIZW01000009">
    <property type="protein sequence ID" value="PHQ34776.1"/>
    <property type="molecule type" value="Genomic_DNA"/>
</dbReference>
<feature type="domain" description="TIR" evidence="2">
    <location>
        <begin position="19"/>
        <end position="153"/>
    </location>
</feature>
<accession>A0A2G1W6Y8</accession>
<dbReference type="SUPFAM" id="SSF52200">
    <property type="entry name" value="Toll/Interleukin receptor TIR domain"/>
    <property type="match status" value="1"/>
</dbReference>
<evidence type="ECO:0000259" key="2">
    <source>
        <dbReference type="PROSITE" id="PS50104"/>
    </source>
</evidence>
<keyword evidence="1" id="KW-0175">Coiled coil</keyword>
<comment type="caution">
    <text evidence="3">The sequence shown here is derived from an EMBL/GenBank/DDBJ whole genome shotgun (WGS) entry which is preliminary data.</text>
</comment>
<keyword evidence="4" id="KW-1185">Reference proteome</keyword>
<dbReference type="SMART" id="SM00255">
    <property type="entry name" value="TIR"/>
    <property type="match status" value="1"/>
</dbReference>
<gene>
    <name evidence="3" type="ORF">CEE69_12935</name>
</gene>
<organism evidence="3 4">
    <name type="scientific">Rhodopirellula bahusiensis</name>
    <dbReference type="NCBI Taxonomy" id="2014065"/>
    <lineage>
        <taxon>Bacteria</taxon>
        <taxon>Pseudomonadati</taxon>
        <taxon>Planctomycetota</taxon>
        <taxon>Planctomycetia</taxon>
        <taxon>Pirellulales</taxon>
        <taxon>Pirellulaceae</taxon>
        <taxon>Rhodopirellula</taxon>
    </lineage>
</organism>
<name>A0A2G1W6Y8_9BACT</name>
<dbReference type="GO" id="GO:0007165">
    <property type="term" value="P:signal transduction"/>
    <property type="evidence" value="ECO:0007669"/>
    <property type="project" value="InterPro"/>
</dbReference>
<sequence length="370" mass="42210">MRMRDKQTMAKASRKIKASTKEVFVSHAAADELLVDAFVDLLETGLGLRADRIFCSSLDGMGIPSGKNFKDYIRTEIESPKVVILMLSPNYFASQFCLCELGAAWILAHAVIPILIPPSDFHDMKAVLSGVQGRRIAENSDLSEIRDELVVTLGLEQKTARWEAKKRQFIEKLPMLLDELPNPKMVDSARYEELQSQYEDGVNELTQAYDQLDDLKRQLEAVKKLKDAEEVAEFEIEESDDWDTFAILCQEAKSCLNKLPLIVREVAYHELTNREYRVPDSWGDRTSGDSVREAEQEDFLEIDSNGEILLNREDPTVSFCISAVNKAAEFAEGQIGSHEVDDRFFEQYAEKYGHQLKFASKRFWETQFDL</sequence>
<dbReference type="PROSITE" id="PS50104">
    <property type="entry name" value="TIR"/>
    <property type="match status" value="1"/>
</dbReference>
<protein>
    <recommendedName>
        <fullName evidence="2">TIR domain-containing protein</fullName>
    </recommendedName>
</protein>
<dbReference type="InterPro" id="IPR035897">
    <property type="entry name" value="Toll_tir_struct_dom_sf"/>
</dbReference>
<dbReference type="Proteomes" id="UP000225740">
    <property type="component" value="Unassembled WGS sequence"/>
</dbReference>
<dbReference type="InterPro" id="IPR000157">
    <property type="entry name" value="TIR_dom"/>
</dbReference>
<reference evidence="3 4" key="1">
    <citation type="submission" date="2017-06" db="EMBL/GenBank/DDBJ databases">
        <title>Description of Rhodopirellula bahusiensis sp. nov.</title>
        <authorList>
            <person name="Kizina J."/>
            <person name="Harder J."/>
        </authorList>
    </citation>
    <scope>NUCLEOTIDE SEQUENCE [LARGE SCALE GENOMIC DNA]</scope>
    <source>
        <strain evidence="3 4">SWK21</strain>
    </source>
</reference>
<evidence type="ECO:0000256" key="1">
    <source>
        <dbReference type="SAM" id="Coils"/>
    </source>
</evidence>
<evidence type="ECO:0000313" key="3">
    <source>
        <dbReference type="EMBL" id="PHQ34776.1"/>
    </source>
</evidence>
<proteinExistence type="predicted"/>
<evidence type="ECO:0000313" key="4">
    <source>
        <dbReference type="Proteomes" id="UP000225740"/>
    </source>
</evidence>
<feature type="coiled-coil region" evidence="1">
    <location>
        <begin position="191"/>
        <end position="232"/>
    </location>
</feature>